<gene>
    <name evidence="1" type="ORF">CJU94_40515</name>
</gene>
<evidence type="ECO:0000313" key="1">
    <source>
        <dbReference type="EMBL" id="ASW04430.1"/>
    </source>
</evidence>
<evidence type="ECO:0000313" key="2">
    <source>
        <dbReference type="Proteomes" id="UP000215158"/>
    </source>
</evidence>
<dbReference type="KEGG" id="parb:CJU94_40515"/>
<protein>
    <submittedName>
        <fullName evidence="1">Uncharacterized protein</fullName>
    </submittedName>
</protein>
<dbReference type="EMBL" id="CP022996">
    <property type="protein sequence ID" value="ASW04430.1"/>
    <property type="molecule type" value="Genomic_DNA"/>
</dbReference>
<keyword evidence="1" id="KW-0614">Plasmid</keyword>
<sequence length="72" mass="7481">MTRKAMRLPSLSVPGGRVAEGGEVIVRGLACVRCRHSETGSVRAMRDLGDSLDAEAGMGVPGSCPDKTVMHG</sequence>
<name>A0A248W1J6_9BURK</name>
<geneLocation type="plasmid" evidence="1 2">
    <name>pBN6</name>
</geneLocation>
<reference evidence="1 2" key="1">
    <citation type="submission" date="2017-08" db="EMBL/GenBank/DDBJ databases">
        <title>Identification and genetic characteristics of simultaneous BTEX- and naphthalene-degrading Paraburkholderia sp. BN5 isolated from petroleum-contaminated soil.</title>
        <authorList>
            <person name="Lee Y."/>
            <person name="Jeon C.O."/>
        </authorList>
    </citation>
    <scope>NUCLEOTIDE SEQUENCE [LARGE SCALE GENOMIC DNA]</scope>
    <source>
        <strain evidence="1 2">BN5</strain>
        <plasmid evidence="1 2">pBN6</plasmid>
    </source>
</reference>
<dbReference type="Proteomes" id="UP000215158">
    <property type="component" value="Plasmid pBN6"/>
</dbReference>
<accession>A0A248W1J6</accession>
<organism evidence="1 2">
    <name type="scientific">Paraburkholderia aromaticivorans</name>
    <dbReference type="NCBI Taxonomy" id="2026199"/>
    <lineage>
        <taxon>Bacteria</taxon>
        <taxon>Pseudomonadati</taxon>
        <taxon>Pseudomonadota</taxon>
        <taxon>Betaproteobacteria</taxon>
        <taxon>Burkholderiales</taxon>
        <taxon>Burkholderiaceae</taxon>
        <taxon>Paraburkholderia</taxon>
    </lineage>
</organism>
<dbReference type="AlphaFoldDB" id="A0A248W1J6"/>
<keyword evidence="2" id="KW-1185">Reference proteome</keyword>
<proteinExistence type="predicted"/>